<dbReference type="CDD" id="cd11065">
    <property type="entry name" value="CYP64-like"/>
    <property type="match status" value="1"/>
</dbReference>
<keyword evidence="10 13" id="KW-0408">Iron</keyword>
<protein>
    <submittedName>
        <fullName evidence="16">Cytochrome P450</fullName>
    </submittedName>
</protein>
<evidence type="ECO:0000256" key="6">
    <source>
        <dbReference type="ARBA" id="ARBA00022692"/>
    </source>
</evidence>
<dbReference type="GO" id="GO:0016705">
    <property type="term" value="F:oxidoreductase activity, acting on paired donors, with incorporation or reduction of molecular oxygen"/>
    <property type="evidence" value="ECO:0007669"/>
    <property type="project" value="InterPro"/>
</dbReference>
<evidence type="ECO:0000256" key="4">
    <source>
        <dbReference type="ARBA" id="ARBA00010617"/>
    </source>
</evidence>
<comment type="similarity">
    <text evidence="4 14">Belongs to the cytochrome P450 family.</text>
</comment>
<dbReference type="EMBL" id="ML143473">
    <property type="protein sequence ID" value="TBU24746.1"/>
    <property type="molecule type" value="Genomic_DNA"/>
</dbReference>
<organism evidence="16">
    <name type="scientific">Dichomitus squalens</name>
    <dbReference type="NCBI Taxonomy" id="114155"/>
    <lineage>
        <taxon>Eukaryota</taxon>
        <taxon>Fungi</taxon>
        <taxon>Dikarya</taxon>
        <taxon>Basidiomycota</taxon>
        <taxon>Agaricomycotina</taxon>
        <taxon>Agaricomycetes</taxon>
        <taxon>Polyporales</taxon>
        <taxon>Polyporaceae</taxon>
        <taxon>Dichomitus</taxon>
    </lineage>
</organism>
<evidence type="ECO:0000256" key="8">
    <source>
        <dbReference type="ARBA" id="ARBA00022989"/>
    </source>
</evidence>
<evidence type="ECO:0000256" key="5">
    <source>
        <dbReference type="ARBA" id="ARBA00022617"/>
    </source>
</evidence>
<keyword evidence="11 14" id="KW-0503">Monooxygenase</keyword>
<feature type="transmembrane region" description="Helical" evidence="15">
    <location>
        <begin position="7"/>
        <end position="25"/>
    </location>
</feature>
<dbReference type="GO" id="GO:0004497">
    <property type="term" value="F:monooxygenase activity"/>
    <property type="evidence" value="ECO:0007669"/>
    <property type="project" value="UniProtKB-KW"/>
</dbReference>
<dbReference type="GO" id="GO:0020037">
    <property type="term" value="F:heme binding"/>
    <property type="evidence" value="ECO:0007669"/>
    <property type="project" value="InterPro"/>
</dbReference>
<gene>
    <name evidence="16" type="ORF">BD311DRAFT_765910</name>
</gene>
<dbReference type="InterPro" id="IPR001128">
    <property type="entry name" value="Cyt_P450"/>
</dbReference>
<evidence type="ECO:0000256" key="14">
    <source>
        <dbReference type="RuleBase" id="RU000461"/>
    </source>
</evidence>
<dbReference type="PANTHER" id="PTHR46300">
    <property type="entry name" value="P450, PUTATIVE (EUROFUNG)-RELATED-RELATED"/>
    <property type="match status" value="1"/>
</dbReference>
<dbReference type="Gene3D" id="1.10.630.10">
    <property type="entry name" value="Cytochrome P450"/>
    <property type="match status" value="1"/>
</dbReference>
<dbReference type="AlphaFoldDB" id="A0A4Q9MFV0"/>
<dbReference type="PRINTS" id="PR00385">
    <property type="entry name" value="P450"/>
</dbReference>
<keyword evidence="7 13" id="KW-0479">Metal-binding</keyword>
<dbReference type="InterPro" id="IPR036396">
    <property type="entry name" value="Cyt_P450_sf"/>
</dbReference>
<keyword evidence="12 15" id="KW-0472">Membrane</keyword>
<sequence>MESRTDSNIAIVFVLGIISLLVLYIRSLAQWRARTRGLALPPGPRPLPIVGNMFDVPKSHAWVRYRELCAQYGDILHLRVFGQSTVVLGSADVIHQYLEKRAANTSDRKQSPMIELTGQGSNFALMPYGERWRRHKRAFWQCFYPSAILDYGPTQRDITHIFLEKLLDEPTKLSQLIRFSFVASILKLTYNVDIADENDPLIGMVEATFEGVNEGLPLGRFLVDFIPFLRHVQPWIPGMRSPKLWAKWQGAAHRMMNVPFMYTKAQMDQGKASHSIVARLLSRLPQSEDVLPEDEEIIKNVGMVAFEAGSDTVYSSLQAVFLAMSLYPEVLRKAQAELDAVVGPDRLPDFNDRDSLVYINALIREAMRWHVVLPLSLPHATIKDDELNGYFIPAGTNILPATWACMQDPGVFENPDEFRPERFIRDGQLDVTVRDPAAFIFGYGRRVCPGRYFAEAALFITVASALHVFDITPPLGGDGKPIKVEYEMTGGFNSYPEDVRCTIRPRSAAAEALIRSYASEAHSATEH</sequence>
<reference evidence="16" key="1">
    <citation type="submission" date="2019-01" db="EMBL/GenBank/DDBJ databases">
        <title>Draft genome sequences of three monokaryotic isolates of the white-rot basidiomycete fungus Dichomitus squalens.</title>
        <authorList>
            <consortium name="DOE Joint Genome Institute"/>
            <person name="Lopez S.C."/>
            <person name="Andreopoulos B."/>
            <person name="Pangilinan J."/>
            <person name="Lipzen A."/>
            <person name="Riley R."/>
            <person name="Ahrendt S."/>
            <person name="Ng V."/>
            <person name="Barry K."/>
            <person name="Daum C."/>
            <person name="Grigoriev I.V."/>
            <person name="Hilden K.S."/>
            <person name="Makela M.R."/>
            <person name="de Vries R.P."/>
        </authorList>
    </citation>
    <scope>NUCLEOTIDE SEQUENCE [LARGE SCALE GENOMIC DNA]</scope>
    <source>
        <strain evidence="16">OM18370.1</strain>
    </source>
</reference>
<evidence type="ECO:0000256" key="11">
    <source>
        <dbReference type="ARBA" id="ARBA00023033"/>
    </source>
</evidence>
<dbReference type="GO" id="GO:0016020">
    <property type="term" value="C:membrane"/>
    <property type="evidence" value="ECO:0007669"/>
    <property type="project" value="UniProtKB-SubCell"/>
</dbReference>
<evidence type="ECO:0000256" key="1">
    <source>
        <dbReference type="ARBA" id="ARBA00001971"/>
    </source>
</evidence>
<dbReference type="PROSITE" id="PS00086">
    <property type="entry name" value="CYTOCHROME_P450"/>
    <property type="match status" value="1"/>
</dbReference>
<comment type="cofactor">
    <cofactor evidence="1 13">
        <name>heme</name>
        <dbReference type="ChEBI" id="CHEBI:30413"/>
    </cofactor>
</comment>
<name>A0A4Q9MFV0_9APHY</name>
<dbReference type="Pfam" id="PF00067">
    <property type="entry name" value="p450"/>
    <property type="match status" value="1"/>
</dbReference>
<dbReference type="OrthoDB" id="2789670at2759"/>
<evidence type="ECO:0000256" key="3">
    <source>
        <dbReference type="ARBA" id="ARBA00005179"/>
    </source>
</evidence>
<evidence type="ECO:0000256" key="2">
    <source>
        <dbReference type="ARBA" id="ARBA00004167"/>
    </source>
</evidence>
<dbReference type="InterPro" id="IPR017972">
    <property type="entry name" value="Cyt_P450_CS"/>
</dbReference>
<dbReference type="InterPro" id="IPR002401">
    <property type="entry name" value="Cyt_P450_E_grp-I"/>
</dbReference>
<comment type="subcellular location">
    <subcellularLocation>
        <location evidence="2">Membrane</location>
        <topology evidence="2">Single-pass membrane protein</topology>
    </subcellularLocation>
</comment>
<evidence type="ECO:0000313" key="16">
    <source>
        <dbReference type="EMBL" id="TBU24746.1"/>
    </source>
</evidence>
<evidence type="ECO:0000256" key="15">
    <source>
        <dbReference type="SAM" id="Phobius"/>
    </source>
</evidence>
<evidence type="ECO:0000256" key="12">
    <source>
        <dbReference type="ARBA" id="ARBA00023136"/>
    </source>
</evidence>
<evidence type="ECO:0000256" key="10">
    <source>
        <dbReference type="ARBA" id="ARBA00023004"/>
    </source>
</evidence>
<dbReference type="GO" id="GO:0005506">
    <property type="term" value="F:iron ion binding"/>
    <property type="evidence" value="ECO:0007669"/>
    <property type="project" value="InterPro"/>
</dbReference>
<keyword evidence="6 15" id="KW-0812">Transmembrane</keyword>
<evidence type="ECO:0000256" key="13">
    <source>
        <dbReference type="PIRSR" id="PIRSR602401-1"/>
    </source>
</evidence>
<accession>A0A4Q9MFV0</accession>
<evidence type="ECO:0000256" key="7">
    <source>
        <dbReference type="ARBA" id="ARBA00022723"/>
    </source>
</evidence>
<evidence type="ECO:0000256" key="9">
    <source>
        <dbReference type="ARBA" id="ARBA00023002"/>
    </source>
</evidence>
<keyword evidence="8 15" id="KW-1133">Transmembrane helix</keyword>
<dbReference type="PANTHER" id="PTHR46300:SF7">
    <property type="entry name" value="P450, PUTATIVE (EUROFUNG)-RELATED"/>
    <property type="match status" value="1"/>
</dbReference>
<comment type="pathway">
    <text evidence="3">Secondary metabolite biosynthesis.</text>
</comment>
<dbReference type="InterPro" id="IPR050364">
    <property type="entry name" value="Cytochrome_P450_fung"/>
</dbReference>
<keyword evidence="5 13" id="KW-0349">Heme</keyword>
<dbReference type="Proteomes" id="UP000292957">
    <property type="component" value="Unassembled WGS sequence"/>
</dbReference>
<dbReference type="SUPFAM" id="SSF48264">
    <property type="entry name" value="Cytochrome P450"/>
    <property type="match status" value="1"/>
</dbReference>
<feature type="binding site" description="axial binding residue" evidence="13">
    <location>
        <position position="448"/>
    </location>
    <ligand>
        <name>heme</name>
        <dbReference type="ChEBI" id="CHEBI:30413"/>
    </ligand>
    <ligandPart>
        <name>Fe</name>
        <dbReference type="ChEBI" id="CHEBI:18248"/>
    </ligandPart>
</feature>
<keyword evidence="9 14" id="KW-0560">Oxidoreductase</keyword>
<proteinExistence type="inferred from homology"/>
<dbReference type="PRINTS" id="PR00463">
    <property type="entry name" value="EP450I"/>
</dbReference>